<dbReference type="Gene3D" id="2.10.270.10">
    <property type="entry name" value="Cholin Binding"/>
    <property type="match status" value="6"/>
</dbReference>
<dbReference type="GO" id="GO:0016740">
    <property type="term" value="F:transferase activity"/>
    <property type="evidence" value="ECO:0007669"/>
    <property type="project" value="UniProtKB-KW"/>
</dbReference>
<keyword evidence="10" id="KW-0732">Signal</keyword>
<evidence type="ECO:0000313" key="14">
    <source>
        <dbReference type="Proteomes" id="UP000528555"/>
    </source>
</evidence>
<evidence type="ECO:0000256" key="10">
    <source>
        <dbReference type="SAM" id="SignalP"/>
    </source>
</evidence>
<dbReference type="Pfam" id="PF03734">
    <property type="entry name" value="YkuD"/>
    <property type="match status" value="1"/>
</dbReference>
<evidence type="ECO:0000256" key="4">
    <source>
        <dbReference type="ARBA" id="ARBA00022960"/>
    </source>
</evidence>
<dbReference type="InterPro" id="IPR005490">
    <property type="entry name" value="LD_TPept_cat_dom"/>
</dbReference>
<dbReference type="EMBL" id="JAAITX010000002">
    <property type="protein sequence ID" value="NVH57768.1"/>
    <property type="molecule type" value="Genomic_DNA"/>
</dbReference>
<name>A0A850HEF8_9FIRM</name>
<dbReference type="Pfam" id="PF19127">
    <property type="entry name" value="Choline_bind_3"/>
    <property type="match status" value="4"/>
</dbReference>
<evidence type="ECO:0000313" key="15">
    <source>
        <dbReference type="Proteomes" id="UP000701680"/>
    </source>
</evidence>
<evidence type="ECO:0000256" key="7">
    <source>
        <dbReference type="PROSITE-ProRule" id="PRU00591"/>
    </source>
</evidence>
<feature type="repeat" description="Cell wall-binding" evidence="7">
    <location>
        <begin position="84"/>
        <end position="103"/>
    </location>
</feature>
<evidence type="ECO:0000256" key="9">
    <source>
        <dbReference type="SAM" id="MobiDB-lite"/>
    </source>
</evidence>
<keyword evidence="4 8" id="KW-0133">Cell shape</keyword>
<protein>
    <submittedName>
        <fullName evidence="13">L,D-transpeptidase family protein</fullName>
    </submittedName>
</protein>
<dbReference type="InterPro" id="IPR050979">
    <property type="entry name" value="LD-transpeptidase"/>
</dbReference>
<reference evidence="13" key="2">
    <citation type="submission" date="2020-02" db="EMBL/GenBank/DDBJ databases">
        <authorList>
            <person name="Littmann E."/>
            <person name="Sorbara M."/>
        </authorList>
    </citation>
    <scope>NUCLEOTIDE SEQUENCE</scope>
    <source>
        <strain evidence="13">MSK.17.11</strain>
        <strain evidence="12">MSK.17.38</strain>
    </source>
</reference>
<keyword evidence="2" id="KW-0808">Transferase</keyword>
<dbReference type="Proteomes" id="UP000528555">
    <property type="component" value="Unassembled WGS sequence"/>
</dbReference>
<evidence type="ECO:0000256" key="1">
    <source>
        <dbReference type="ARBA" id="ARBA00004752"/>
    </source>
</evidence>
<accession>A0A850HEF8</accession>
<sequence length="662" mass="75185">MRKRKMIQKMCVLALTFAMLTAPISYAEGETFDERIEQEDVEEVPGQEEQGEIQKPELPGDTGTPGWLLQGKDWYYYDVSGEKAVGWRVINGAWYYFDGSNTQKPGVMLADTKRQIEGQTYFFAASGAMQSGWILRPEGWYYTNGSGAMLTGWQSIGGAWYYMDGTNETYPGRMAENEKKIIGDATYFFAVGGLMRTGWVQEPEGWYYAAESGNQIAGWAQVGGAWYYLDPENEDYPGLMLADEKKVIGNATYFFDGSGAMRMDWISQPEGWYYADSISAVGWKWIRGAWYYLDGFDTEYPGKMLANEQKVIGESTYFFGDSGKMLTGWILKPEGWYYASADGTMLTGWVKVGNFWYYLNGSDEEYPGRMVQNCKLKIGDQEYTFMENGAMRAGWVKDEEEHWYYYHPESGQMMSGWQRVGGAWYYLDPMNNNQMMEGGWHVIGGAWYYMHDNGVMATRWLNLGGEWYFLAGDGAMRTGWQWVDNNWYYFYTENDPHGGTHGMMARNTTIDGYRLQGNGVMLTAEQSGMALRAQAYSSNTNYLLVVDRAACRVGVFTGHTGAWNLNYFWSCSPGAPSTPTVGGVFKVQSKGYYFDSGSSRCYWYTQFYGNYLFHSVLYNKYTGGLADGRLGMHLSHGCVRLEIGNAKWIYDTVPSGTTVVVY</sequence>
<proteinExistence type="predicted"/>
<dbReference type="SUPFAM" id="SSF141523">
    <property type="entry name" value="L,D-transpeptidase catalytic domain-like"/>
    <property type="match status" value="1"/>
</dbReference>
<evidence type="ECO:0000259" key="11">
    <source>
        <dbReference type="PROSITE" id="PS52029"/>
    </source>
</evidence>
<feature type="chain" id="PRO_5039211962" evidence="10">
    <location>
        <begin position="28"/>
        <end position="662"/>
    </location>
</feature>
<evidence type="ECO:0000256" key="5">
    <source>
        <dbReference type="ARBA" id="ARBA00022984"/>
    </source>
</evidence>
<feature type="active site" description="Nucleophile" evidence="8">
    <location>
        <position position="638"/>
    </location>
</feature>
<organism evidence="13 14">
    <name type="scientific">Dorea phocaeensis</name>
    <dbReference type="NCBI Taxonomy" id="2040291"/>
    <lineage>
        <taxon>Bacteria</taxon>
        <taxon>Bacillati</taxon>
        <taxon>Bacillota</taxon>
        <taxon>Clostridia</taxon>
        <taxon>Lachnospirales</taxon>
        <taxon>Lachnospiraceae</taxon>
        <taxon>Dorea</taxon>
    </lineage>
</organism>
<keyword evidence="14" id="KW-1185">Reference proteome</keyword>
<dbReference type="UniPathway" id="UPA00219"/>
<reference evidence="14 15" key="1">
    <citation type="journal article" date="2020" name="Cell Host Microbe">
        <title>Functional and Genomic Variation between Human-Derived Isolates of Lachnospiraceae Reveals Inter- and Intra-Species Diversity.</title>
        <authorList>
            <person name="Sorbara M.T."/>
            <person name="Littmann E.R."/>
            <person name="Fontana E."/>
            <person name="Moody T.U."/>
            <person name="Kohout C.E."/>
            <person name="Gjonbalaj M."/>
            <person name="Eaton V."/>
            <person name="Seok R."/>
            <person name="Leiner I.M."/>
            <person name="Pamer E.G."/>
        </authorList>
    </citation>
    <scope>NUCLEOTIDE SEQUENCE [LARGE SCALE GENOMIC DNA]</scope>
    <source>
        <strain evidence="13 14">MSK.17.11</strain>
        <strain evidence="12 15">MSK.17.38</strain>
    </source>
</reference>
<dbReference type="GO" id="GO:0005576">
    <property type="term" value="C:extracellular region"/>
    <property type="evidence" value="ECO:0007669"/>
    <property type="project" value="TreeGrafter"/>
</dbReference>
<keyword evidence="3" id="KW-0677">Repeat</keyword>
<evidence type="ECO:0000256" key="2">
    <source>
        <dbReference type="ARBA" id="ARBA00022679"/>
    </source>
</evidence>
<dbReference type="AlphaFoldDB" id="A0A850HEF8"/>
<dbReference type="CDD" id="cd16913">
    <property type="entry name" value="YkuD_like"/>
    <property type="match status" value="1"/>
</dbReference>
<dbReference type="PANTHER" id="PTHR30582">
    <property type="entry name" value="L,D-TRANSPEPTIDASE"/>
    <property type="match status" value="1"/>
</dbReference>
<feature type="domain" description="L,D-TPase catalytic" evidence="11">
    <location>
        <begin position="542"/>
        <end position="662"/>
    </location>
</feature>
<evidence type="ECO:0000256" key="8">
    <source>
        <dbReference type="PROSITE-ProRule" id="PRU01373"/>
    </source>
</evidence>
<feature type="region of interest" description="Disordered" evidence="9">
    <location>
        <begin position="40"/>
        <end position="63"/>
    </location>
</feature>
<dbReference type="Proteomes" id="UP000701680">
    <property type="component" value="Unassembled WGS sequence"/>
</dbReference>
<comment type="caution">
    <text evidence="13">The sequence shown here is derived from an EMBL/GenBank/DDBJ whole genome shotgun (WGS) entry which is preliminary data.</text>
</comment>
<feature type="repeat" description="Cell wall-binding" evidence="7">
    <location>
        <begin position="437"/>
        <end position="456"/>
    </location>
</feature>
<dbReference type="GO" id="GO:0008360">
    <property type="term" value="P:regulation of cell shape"/>
    <property type="evidence" value="ECO:0007669"/>
    <property type="project" value="UniProtKB-UniRule"/>
</dbReference>
<gene>
    <name evidence="13" type="ORF">G5A66_03680</name>
    <name evidence="12" type="ORF">G5A75_04520</name>
</gene>
<dbReference type="PANTHER" id="PTHR30582:SF2">
    <property type="entry name" value="L,D-TRANSPEPTIDASE YCIB-RELATED"/>
    <property type="match status" value="1"/>
</dbReference>
<dbReference type="InterPro" id="IPR038063">
    <property type="entry name" value="Transpep_catalytic_dom"/>
</dbReference>
<dbReference type="PROSITE" id="PS52029">
    <property type="entry name" value="LD_TPASE"/>
    <property type="match status" value="1"/>
</dbReference>
<dbReference type="GO" id="GO:0071972">
    <property type="term" value="F:peptidoglycan L,D-transpeptidase activity"/>
    <property type="evidence" value="ECO:0007669"/>
    <property type="project" value="TreeGrafter"/>
</dbReference>
<dbReference type="GO" id="GO:0018104">
    <property type="term" value="P:peptidoglycan-protein cross-linking"/>
    <property type="evidence" value="ECO:0007669"/>
    <property type="project" value="TreeGrafter"/>
</dbReference>
<dbReference type="RefSeq" id="WP_173814432.1">
    <property type="nucleotide sequence ID" value="NZ_JAAITX010000002.1"/>
</dbReference>
<feature type="active site" description="Proton donor/acceptor" evidence="8">
    <location>
        <position position="614"/>
    </location>
</feature>
<dbReference type="InterPro" id="IPR018337">
    <property type="entry name" value="Cell_wall/Cho-bd_repeat"/>
</dbReference>
<evidence type="ECO:0000256" key="3">
    <source>
        <dbReference type="ARBA" id="ARBA00022737"/>
    </source>
</evidence>
<dbReference type="GO" id="GO:0071555">
    <property type="term" value="P:cell wall organization"/>
    <property type="evidence" value="ECO:0007669"/>
    <property type="project" value="UniProtKB-UniRule"/>
</dbReference>
<dbReference type="SUPFAM" id="SSF69360">
    <property type="entry name" value="Cell wall binding repeat"/>
    <property type="match status" value="3"/>
</dbReference>
<comment type="pathway">
    <text evidence="1 8">Cell wall biogenesis; peptidoglycan biosynthesis.</text>
</comment>
<keyword evidence="5 8" id="KW-0573">Peptidoglycan synthesis</keyword>
<feature type="signal peptide" evidence="10">
    <location>
        <begin position="1"/>
        <end position="27"/>
    </location>
</feature>
<dbReference type="Pfam" id="PF01473">
    <property type="entry name" value="Choline_bind_1"/>
    <property type="match status" value="6"/>
</dbReference>
<dbReference type="Gene3D" id="2.40.440.10">
    <property type="entry name" value="L,D-transpeptidase catalytic domain-like"/>
    <property type="match status" value="1"/>
</dbReference>
<keyword evidence="6 8" id="KW-0961">Cell wall biogenesis/degradation</keyword>
<evidence type="ECO:0000313" key="12">
    <source>
        <dbReference type="EMBL" id="NSK14145.1"/>
    </source>
</evidence>
<dbReference type="EMBL" id="JAAIUO010000002">
    <property type="protein sequence ID" value="NSK14145.1"/>
    <property type="molecule type" value="Genomic_DNA"/>
</dbReference>
<feature type="compositionally biased region" description="Acidic residues" evidence="9">
    <location>
        <begin position="40"/>
        <end position="51"/>
    </location>
</feature>
<evidence type="ECO:0000313" key="13">
    <source>
        <dbReference type="EMBL" id="NVH57768.1"/>
    </source>
</evidence>
<evidence type="ECO:0000256" key="6">
    <source>
        <dbReference type="ARBA" id="ARBA00023316"/>
    </source>
</evidence>
<dbReference type="PROSITE" id="PS51170">
    <property type="entry name" value="CW"/>
    <property type="match status" value="2"/>
</dbReference>